<dbReference type="AlphaFoldDB" id="A0A540L8L8"/>
<gene>
    <name evidence="2" type="ORF">C1H46_031593</name>
</gene>
<feature type="compositionally biased region" description="Basic and acidic residues" evidence="1">
    <location>
        <begin position="111"/>
        <end position="128"/>
    </location>
</feature>
<comment type="caution">
    <text evidence="2">The sequence shown here is derived from an EMBL/GenBank/DDBJ whole genome shotgun (WGS) entry which is preliminary data.</text>
</comment>
<dbReference type="EMBL" id="VIEB01000705">
    <property type="protein sequence ID" value="TQD82846.1"/>
    <property type="molecule type" value="Genomic_DNA"/>
</dbReference>
<dbReference type="Proteomes" id="UP000315295">
    <property type="component" value="Unassembled WGS sequence"/>
</dbReference>
<evidence type="ECO:0000313" key="2">
    <source>
        <dbReference type="EMBL" id="TQD82846.1"/>
    </source>
</evidence>
<evidence type="ECO:0000313" key="3">
    <source>
        <dbReference type="Proteomes" id="UP000315295"/>
    </source>
</evidence>
<organism evidence="2 3">
    <name type="scientific">Malus baccata</name>
    <name type="common">Siberian crab apple</name>
    <name type="synonym">Pyrus baccata</name>
    <dbReference type="NCBI Taxonomy" id="106549"/>
    <lineage>
        <taxon>Eukaryota</taxon>
        <taxon>Viridiplantae</taxon>
        <taxon>Streptophyta</taxon>
        <taxon>Embryophyta</taxon>
        <taxon>Tracheophyta</taxon>
        <taxon>Spermatophyta</taxon>
        <taxon>Magnoliopsida</taxon>
        <taxon>eudicotyledons</taxon>
        <taxon>Gunneridae</taxon>
        <taxon>Pentapetalae</taxon>
        <taxon>rosids</taxon>
        <taxon>fabids</taxon>
        <taxon>Rosales</taxon>
        <taxon>Rosaceae</taxon>
        <taxon>Amygdaloideae</taxon>
        <taxon>Maleae</taxon>
        <taxon>Malus</taxon>
    </lineage>
</organism>
<name>A0A540L8L8_MALBA</name>
<sequence>MAIPPPAPTSLFPPLLSAFFLPIAKNRNLSRLSIPVKLSLSVSPREAKLKRRASKGVPSRPVSPTAGLHSWFDPFPAGLRPYNSITKTAACWVCCTPSATMRSRVRLKGRAVHDSHHPSKEALKDRRSSIKQKRM</sequence>
<protein>
    <submittedName>
        <fullName evidence="2">Uncharacterized protein</fullName>
    </submittedName>
</protein>
<accession>A0A540L8L8</accession>
<proteinExistence type="predicted"/>
<reference evidence="2 3" key="1">
    <citation type="journal article" date="2019" name="G3 (Bethesda)">
        <title>Sequencing of a Wild Apple (Malus baccata) Genome Unravels the Differences Between Cultivated and Wild Apple Species Regarding Disease Resistance and Cold Tolerance.</title>
        <authorList>
            <person name="Chen X."/>
        </authorList>
    </citation>
    <scope>NUCLEOTIDE SEQUENCE [LARGE SCALE GENOMIC DNA]</scope>
    <source>
        <strain evidence="3">cv. Shandingzi</strain>
        <tissue evidence="2">Leaves</tissue>
    </source>
</reference>
<keyword evidence="3" id="KW-1185">Reference proteome</keyword>
<feature type="region of interest" description="Disordered" evidence="1">
    <location>
        <begin position="109"/>
        <end position="135"/>
    </location>
</feature>
<evidence type="ECO:0000256" key="1">
    <source>
        <dbReference type="SAM" id="MobiDB-lite"/>
    </source>
</evidence>